<reference evidence="2 3" key="1">
    <citation type="submission" date="2016-09" db="EMBL/GenBank/DDBJ databases">
        <title>Couchioplanes caeruleus draft genome sequence.</title>
        <authorList>
            <person name="Sheehan J."/>
            <person name="Caffrey P."/>
        </authorList>
    </citation>
    <scope>NUCLEOTIDE SEQUENCE [LARGE SCALE GENOMIC DNA]</scope>
    <source>
        <strain evidence="2 3">DSM 43634</strain>
    </source>
</reference>
<dbReference type="RefSeq" id="WP_071804522.1">
    <property type="nucleotide sequence ID" value="NZ_MEIA01000096.1"/>
</dbReference>
<evidence type="ECO:0000313" key="3">
    <source>
        <dbReference type="Proteomes" id="UP000182486"/>
    </source>
</evidence>
<comment type="caution">
    <text evidence="2">The sequence shown here is derived from an EMBL/GenBank/DDBJ whole genome shotgun (WGS) entry which is preliminary data.</text>
</comment>
<keyword evidence="3" id="KW-1185">Reference proteome</keyword>
<name>A0A1K0GYI9_9ACTN</name>
<dbReference type="EMBL" id="MEIA01000096">
    <property type="protein sequence ID" value="OJF14499.1"/>
    <property type="molecule type" value="Genomic_DNA"/>
</dbReference>
<dbReference type="Proteomes" id="UP000182486">
    <property type="component" value="Unassembled WGS sequence"/>
</dbReference>
<feature type="region of interest" description="Disordered" evidence="1">
    <location>
        <begin position="585"/>
        <end position="605"/>
    </location>
</feature>
<proteinExistence type="predicted"/>
<gene>
    <name evidence="2" type="ORF">BG844_09160</name>
</gene>
<accession>A0A1K0GYI9</accession>
<feature type="region of interest" description="Disordered" evidence="1">
    <location>
        <begin position="54"/>
        <end position="83"/>
    </location>
</feature>
<feature type="compositionally biased region" description="Basic and acidic residues" evidence="1">
    <location>
        <begin position="69"/>
        <end position="82"/>
    </location>
</feature>
<feature type="region of interest" description="Disordered" evidence="1">
    <location>
        <begin position="188"/>
        <end position="209"/>
    </location>
</feature>
<organism evidence="2 3">
    <name type="scientific">Couchioplanes caeruleus subsp. caeruleus</name>
    <dbReference type="NCBI Taxonomy" id="56427"/>
    <lineage>
        <taxon>Bacteria</taxon>
        <taxon>Bacillati</taxon>
        <taxon>Actinomycetota</taxon>
        <taxon>Actinomycetes</taxon>
        <taxon>Micromonosporales</taxon>
        <taxon>Micromonosporaceae</taxon>
        <taxon>Couchioplanes</taxon>
    </lineage>
</organism>
<dbReference type="AlphaFoldDB" id="A0A1K0GYI9"/>
<sequence>MIDGVAPFVHLDVSDADNAPGLSYNVPDPTSFPGRSYITLDFGANDPFRTDVAPPPALPTPVMMLQPRDGNDGDVPRGEPRHQPPVPQAVLRIVEPAPGAVFDSGPTGFDMPVVVQATISNTGARPPTATVTVNGVDTTAPLTGTPGTAVCEYTTAVRVTPGPVSVSARLKLPGNDFATLAPRQVEVREVPTPPPPDTTRPRLTVDTPPAGARLALSGSGTAALEVTGKAADEESGIDSCVLSLDGADATTVAVNADGSFRASLTVTADGDHQVVVLAKNKAGAASQVERQFTVTAMPRLPRHRLMLVECLRLTNFLGRYGAGRIVQTFTLLPGEKTSITIRTFNSQSSTATATSSIFDSFSETTGDELTTAITNEDTTKSQDEQNLKASVNVKAGVTWGWGSASVEAGLAYGTSSAREQLAKNVTNGTSRHAAEKSAKRDVKVDTTKTVISTSENEQTMVRTLENTSLARTVNFTFRQMTQEFVSILHLVDVRVGHLIEWFTPDGKRMMRTPDPDHHPEIQVPLTDYEEVALPQLHSLLRGICADDESAALAEATILRQLDAIFDYRGEWHQVVEEVSRQVPSRDPVTGKIRTEPDPNDPAKTVPATETIAWTRFDPSLRMTYPEPAAGHDTATSGGVPVTVPGIIHAVTTNTLRTDGIVVDAFLGGGLALDDYGVRLQVALARTREAEALQAEQDAARATQALKVAGGGDAANAAIWATVFPHSEPDGDHDREKIRM</sequence>
<evidence type="ECO:0000313" key="2">
    <source>
        <dbReference type="EMBL" id="OJF14499.1"/>
    </source>
</evidence>
<protein>
    <submittedName>
        <fullName evidence="2">Uncharacterized protein</fullName>
    </submittedName>
</protein>
<evidence type="ECO:0000256" key="1">
    <source>
        <dbReference type="SAM" id="MobiDB-lite"/>
    </source>
</evidence>